<dbReference type="RefSeq" id="XP_050516046.1">
    <property type="nucleotide sequence ID" value="XM_050660089.1"/>
</dbReference>
<keyword evidence="2" id="KW-0443">Lipid metabolism</keyword>
<keyword evidence="1" id="KW-0442">Lipid degradation</keyword>
<protein>
    <recommendedName>
        <fullName evidence="4">AB hydrolase-1 domain-containing protein</fullName>
    </recommendedName>
</protein>
<accession>A0ABM5L0T4</accession>
<evidence type="ECO:0000256" key="3">
    <source>
        <dbReference type="SAM" id="SignalP"/>
    </source>
</evidence>
<sequence length="765" mass="87772">MKLCFWLIFISICPLGAYLENANRTEKLINMVTSNGYPIETYQIETEDHYILTAFRIPHGRNTTTSNNLPIILNHGLLGSAENYIWLGPQRSLAYILADKGYDVWLMNCRGTSYSRKHKSLSPDEKQFWDFSFHEIGMYDIPAVIDYILNSTHQSSLYYVGHSQGCTSVFVMGSERPEYNKKIRLAVALAPGAVYKNFNDPWVLWLLKHIPIQEVEILADELQLYQIPPPSFSEDDIADMATSFCIENKFLTKSCKMRMETMTKSGMDSIDEDDMPSILSTLVNTISVKQGLHYGQLILSGNFQNYDYGPTANQERYNSTSPPLYNFQNITYATALFSGTTDRTISLQDARLLAKQLPNLVYYSSVPLARFSHMDFIVSKNSKHLIYKPILKLLDKVTSFGYPFETHQLETEDNYILSIFRIPHGRNNSISNNVPILLNHGMLGSSANYIWLGPERSLAFILADKGYDVWLMNCRGTSYSRKHKSLNPKQKEYWNFSFHEIGVYDLPAAIDYILNTTYQTSLYYVGHSQGCTTVFVMGSERPEYTNKIKLAVALAPGAIYKNFNQPNITSLLRRFPLKRIEELAESLQLYQFPPLYFPENIITDLVTMFCIENKFLINTCTYCFESLAGTKLDRINKTDLPSIFSTLISTISLKQILHFGQLIISGNFQKYDYGRKINQQKYNDTSPPLYNIRNIKYPVAIFSGKSDDIVAPEDVRLLAKRLPNVVYYSTVPLPDFTHVDFVLRKNTNSFVYKPILKLLEQFRNK</sequence>
<dbReference type="PANTHER" id="PTHR11005">
    <property type="entry name" value="LYSOSOMAL ACID LIPASE-RELATED"/>
    <property type="match status" value="1"/>
</dbReference>
<reference evidence="5" key="1">
    <citation type="submission" date="2025-05" db="UniProtKB">
        <authorList>
            <consortium name="EnsemblMetazoa"/>
        </authorList>
    </citation>
    <scope>IDENTIFICATION</scope>
</reference>
<dbReference type="GeneID" id="114332826"/>
<proteinExistence type="predicted"/>
<dbReference type="Pfam" id="PF00561">
    <property type="entry name" value="Abhydrolase_1"/>
    <property type="match status" value="2"/>
</dbReference>
<dbReference type="SUPFAM" id="SSF53474">
    <property type="entry name" value="alpha/beta-Hydrolases"/>
    <property type="match status" value="2"/>
</dbReference>
<keyword evidence="3" id="KW-0732">Signal</keyword>
<dbReference type="InterPro" id="IPR029058">
    <property type="entry name" value="AB_hydrolase_fold"/>
</dbReference>
<feature type="signal peptide" evidence="3">
    <location>
        <begin position="1"/>
        <end position="19"/>
    </location>
</feature>
<dbReference type="InterPro" id="IPR000073">
    <property type="entry name" value="AB_hydrolase_1"/>
</dbReference>
<evidence type="ECO:0000259" key="4">
    <source>
        <dbReference type="Pfam" id="PF00561"/>
    </source>
</evidence>
<dbReference type="Proteomes" id="UP001652700">
    <property type="component" value="Unplaced"/>
</dbReference>
<feature type="domain" description="AB hydrolase-1" evidence="4">
    <location>
        <begin position="435"/>
        <end position="727"/>
    </location>
</feature>
<dbReference type="Gene3D" id="3.40.50.1820">
    <property type="entry name" value="alpha/beta hydrolase"/>
    <property type="match status" value="2"/>
</dbReference>
<dbReference type="EnsemblMetazoa" id="XM_050660089.1">
    <property type="protein sequence ID" value="XP_050516046.1"/>
    <property type="gene ID" value="LOC114332826"/>
</dbReference>
<evidence type="ECO:0000256" key="1">
    <source>
        <dbReference type="ARBA" id="ARBA00022963"/>
    </source>
</evidence>
<feature type="domain" description="AB hydrolase-1" evidence="4">
    <location>
        <begin position="70"/>
        <end position="203"/>
    </location>
</feature>
<evidence type="ECO:0000256" key="2">
    <source>
        <dbReference type="ARBA" id="ARBA00023098"/>
    </source>
</evidence>
<organism evidence="5 6">
    <name type="scientific">Diabrotica virgifera virgifera</name>
    <name type="common">western corn rootworm</name>
    <dbReference type="NCBI Taxonomy" id="50390"/>
    <lineage>
        <taxon>Eukaryota</taxon>
        <taxon>Metazoa</taxon>
        <taxon>Ecdysozoa</taxon>
        <taxon>Arthropoda</taxon>
        <taxon>Hexapoda</taxon>
        <taxon>Insecta</taxon>
        <taxon>Pterygota</taxon>
        <taxon>Neoptera</taxon>
        <taxon>Endopterygota</taxon>
        <taxon>Coleoptera</taxon>
        <taxon>Polyphaga</taxon>
        <taxon>Cucujiformia</taxon>
        <taxon>Chrysomeloidea</taxon>
        <taxon>Chrysomelidae</taxon>
        <taxon>Galerucinae</taxon>
        <taxon>Diabroticina</taxon>
        <taxon>Diabroticites</taxon>
        <taxon>Diabrotica</taxon>
    </lineage>
</organism>
<feature type="chain" id="PRO_5045199854" description="AB hydrolase-1 domain-containing protein" evidence="3">
    <location>
        <begin position="20"/>
        <end position="765"/>
    </location>
</feature>
<keyword evidence="6" id="KW-1185">Reference proteome</keyword>
<evidence type="ECO:0000313" key="6">
    <source>
        <dbReference type="Proteomes" id="UP001652700"/>
    </source>
</evidence>
<name>A0ABM5L0T4_DIAVI</name>
<evidence type="ECO:0000313" key="5">
    <source>
        <dbReference type="EnsemblMetazoa" id="XP_050516046.1"/>
    </source>
</evidence>